<dbReference type="AlphaFoldDB" id="D8K631"/>
<dbReference type="Pfam" id="PF05472">
    <property type="entry name" value="Ter"/>
    <property type="match status" value="1"/>
</dbReference>
<dbReference type="HOGENOM" id="CLU_949385_0_0_6"/>
<dbReference type="SUPFAM" id="SSF56596">
    <property type="entry name" value="Replication terminator protein (Tus)"/>
    <property type="match status" value="1"/>
</dbReference>
<gene>
    <name evidence="1" type="ordered locus">Nwat_1449</name>
</gene>
<protein>
    <recommendedName>
        <fullName evidence="3">DNA replication terminus site-binding protein</fullName>
    </recommendedName>
</protein>
<dbReference type="OrthoDB" id="6354133at2"/>
<dbReference type="EMBL" id="CP002086">
    <property type="protein sequence ID" value="ADJ28358.1"/>
    <property type="molecule type" value="Genomic_DNA"/>
</dbReference>
<dbReference type="GO" id="GO:0006274">
    <property type="term" value="P:DNA replication termination"/>
    <property type="evidence" value="ECO:0007669"/>
    <property type="project" value="InterPro"/>
</dbReference>
<dbReference type="InterPro" id="IPR036384">
    <property type="entry name" value="Tus_sf"/>
</dbReference>
<evidence type="ECO:0008006" key="3">
    <source>
        <dbReference type="Google" id="ProtNLM"/>
    </source>
</evidence>
<proteinExistence type="predicted"/>
<dbReference type="STRING" id="105559.Nwat_1449"/>
<dbReference type="RefSeq" id="WP_013220450.1">
    <property type="nucleotide sequence ID" value="NC_014315.1"/>
</dbReference>
<name>D8K631_NITWC</name>
<evidence type="ECO:0000313" key="2">
    <source>
        <dbReference type="Proteomes" id="UP000000393"/>
    </source>
</evidence>
<dbReference type="Proteomes" id="UP000000393">
    <property type="component" value="Chromosome"/>
</dbReference>
<keyword evidence="2" id="KW-1185">Reference proteome</keyword>
<evidence type="ECO:0000313" key="1">
    <source>
        <dbReference type="EMBL" id="ADJ28358.1"/>
    </source>
</evidence>
<dbReference type="InterPro" id="IPR008865">
    <property type="entry name" value="DNA_replication_term_site-bd"/>
</dbReference>
<dbReference type="eggNOG" id="ENOG50302IP">
    <property type="taxonomic scope" value="Bacteria"/>
</dbReference>
<dbReference type="GO" id="GO:0003677">
    <property type="term" value="F:DNA binding"/>
    <property type="evidence" value="ECO:0007669"/>
    <property type="project" value="InterPro"/>
</dbReference>
<accession>D8K631</accession>
<organism evidence="1 2">
    <name type="scientific">Nitrosococcus watsoni (strain C-113)</name>
    <dbReference type="NCBI Taxonomy" id="105559"/>
    <lineage>
        <taxon>Bacteria</taxon>
        <taxon>Pseudomonadati</taxon>
        <taxon>Pseudomonadota</taxon>
        <taxon>Gammaproteobacteria</taxon>
        <taxon>Chromatiales</taxon>
        <taxon>Chromatiaceae</taxon>
        <taxon>Nitrosococcus</taxon>
    </lineage>
</organism>
<dbReference type="GO" id="GO:0005737">
    <property type="term" value="C:cytoplasm"/>
    <property type="evidence" value="ECO:0007669"/>
    <property type="project" value="InterPro"/>
</dbReference>
<dbReference type="KEGG" id="nwa:Nwat_1449"/>
<sequence length="296" mass="34436">MNNINSQLRATLATAMHHLEIQLRILDRLLREEESYPLWVWHEKDPFKARVQVRQIVTAIDYRDGQDPISTCICPALVGVSYTTLETIHHVNQAKADLQEALKSIDGIKIEEQNQEMGTSLLRPLIKIALASLGHARLHRRQATRKFVILEQVPESVSFIWSRLPKIESIDIEEARRRLEVRLEKAQSNPLLIKADLSRLDRLAFNERLAIVNPPHIHPRANIAWRIIEEKRTRRAQKRAVLPIFYPATRYDRLPRLRPLPEEPPLPGLRLRRNDATIETTPFLLTIRAHRYMSFA</sequence>
<reference evidence="1 2" key="1">
    <citation type="submission" date="2010-06" db="EMBL/GenBank/DDBJ databases">
        <title>Complete sequence of chromosome of Nitrosococcus watsoni C-113.</title>
        <authorList>
            <consortium name="US DOE Joint Genome Institute"/>
            <person name="Lucas S."/>
            <person name="Copeland A."/>
            <person name="Lapidus A."/>
            <person name="Cheng J.-F."/>
            <person name="Bruce D."/>
            <person name="Goodwin L."/>
            <person name="Pitluck S."/>
            <person name="Malfatti S.A."/>
            <person name="Chain P.S.G."/>
            <person name="Land M."/>
            <person name="Hauser L."/>
            <person name="Kyrpides N."/>
            <person name="Ivanova N."/>
            <person name="Cambell M.A."/>
            <person name="Heidelberg J.F."/>
            <person name="Klotz M.G."/>
            <person name="Woyke T."/>
        </authorList>
    </citation>
    <scope>NUCLEOTIDE SEQUENCE [LARGE SCALE GENOMIC DNA]</scope>
    <source>
        <strain evidence="1 2">C-113</strain>
    </source>
</reference>